<dbReference type="Proteomes" id="UP000078542">
    <property type="component" value="Unassembled WGS sequence"/>
</dbReference>
<gene>
    <name evidence="1" type="ORF">ALC62_13678</name>
</gene>
<dbReference type="EMBL" id="KQ978285">
    <property type="protein sequence ID" value="KYM95675.1"/>
    <property type="molecule type" value="Genomic_DNA"/>
</dbReference>
<dbReference type="AlphaFoldDB" id="A0A151I9H2"/>
<proteinExistence type="predicted"/>
<evidence type="ECO:0000313" key="2">
    <source>
        <dbReference type="Proteomes" id="UP000078542"/>
    </source>
</evidence>
<sequence length="189" mass="21665">MLRYEATNSHNYTWIAELRPDFDMFRARERKRTSSRLGMLATNRLTDVSVSYLETVERYARYTACITGHQQRSSFPAGIVITTTITITTTSAPSLPVALTRTLAVRRSTRAHHCYKCRSSHRHSRCSSSSQRVKFERVGKTERRLSLLSQEVVISATRITRFGHNPARATFPRNYLRSWPTVTVKLPTA</sequence>
<accession>A0A151I9H2</accession>
<evidence type="ECO:0000313" key="1">
    <source>
        <dbReference type="EMBL" id="KYM95675.1"/>
    </source>
</evidence>
<protein>
    <submittedName>
        <fullName evidence="1">Uncharacterized protein</fullName>
    </submittedName>
</protein>
<keyword evidence="2" id="KW-1185">Reference proteome</keyword>
<name>A0A151I9H2_9HYME</name>
<reference evidence="1 2" key="1">
    <citation type="submission" date="2016-03" db="EMBL/GenBank/DDBJ databases">
        <title>Cyphomyrmex costatus WGS genome.</title>
        <authorList>
            <person name="Nygaard S."/>
            <person name="Hu H."/>
            <person name="Boomsma J."/>
            <person name="Zhang G."/>
        </authorList>
    </citation>
    <scope>NUCLEOTIDE SEQUENCE [LARGE SCALE GENOMIC DNA]</scope>
    <source>
        <strain evidence="1">MS0001</strain>
        <tissue evidence="1">Whole body</tissue>
    </source>
</reference>
<organism evidence="1 2">
    <name type="scientific">Cyphomyrmex costatus</name>
    <dbReference type="NCBI Taxonomy" id="456900"/>
    <lineage>
        <taxon>Eukaryota</taxon>
        <taxon>Metazoa</taxon>
        <taxon>Ecdysozoa</taxon>
        <taxon>Arthropoda</taxon>
        <taxon>Hexapoda</taxon>
        <taxon>Insecta</taxon>
        <taxon>Pterygota</taxon>
        <taxon>Neoptera</taxon>
        <taxon>Endopterygota</taxon>
        <taxon>Hymenoptera</taxon>
        <taxon>Apocrita</taxon>
        <taxon>Aculeata</taxon>
        <taxon>Formicoidea</taxon>
        <taxon>Formicidae</taxon>
        <taxon>Myrmicinae</taxon>
        <taxon>Cyphomyrmex</taxon>
    </lineage>
</organism>